<evidence type="ECO:0000256" key="1">
    <source>
        <dbReference type="SAM" id="MobiDB-lite"/>
    </source>
</evidence>
<proteinExistence type="predicted"/>
<keyword evidence="2" id="KW-0472">Membrane</keyword>
<evidence type="ECO:0008006" key="5">
    <source>
        <dbReference type="Google" id="ProtNLM"/>
    </source>
</evidence>
<evidence type="ECO:0000313" key="4">
    <source>
        <dbReference type="Proteomes" id="UP000543579"/>
    </source>
</evidence>
<keyword evidence="2" id="KW-0812">Transmembrane</keyword>
<feature type="transmembrane region" description="Helical" evidence="2">
    <location>
        <begin position="49"/>
        <end position="75"/>
    </location>
</feature>
<dbReference type="Proteomes" id="UP000543579">
    <property type="component" value="Unassembled WGS sequence"/>
</dbReference>
<sequence>MTTPFVASPLRASTLCLARVPSVDTPATPHAAYDRDIARRERWGDWWRGFGRVASALIVGALAVVLVVLLVISVLDLRQPVIWGTFTQTDCEPRPRGGCRAIGTWVSDDGDLVRHDVYLDGWPEDDGTSRASYQPTAILGGESADIVHSSLLTGVAPWVIGALLLWGLCHVLGVDVRRLLARARRRSRAGSSAPPSLRREYRRSLDTMRPPETGA</sequence>
<dbReference type="EMBL" id="JACHXY010000001">
    <property type="protein sequence ID" value="MBB3157160.1"/>
    <property type="molecule type" value="Genomic_DNA"/>
</dbReference>
<accession>A0A7W5CGB3</accession>
<dbReference type="RefSeq" id="WP_183418604.1">
    <property type="nucleotide sequence ID" value="NZ_JACHXY010000001.1"/>
</dbReference>
<feature type="compositionally biased region" description="Basic and acidic residues" evidence="1">
    <location>
        <begin position="197"/>
        <end position="206"/>
    </location>
</feature>
<name>A0A7W5CGB3_9MICO</name>
<feature type="region of interest" description="Disordered" evidence="1">
    <location>
        <begin position="189"/>
        <end position="215"/>
    </location>
</feature>
<gene>
    <name evidence="3" type="ORF">FHS07_000844</name>
</gene>
<keyword evidence="2" id="KW-1133">Transmembrane helix</keyword>
<reference evidence="3 4" key="1">
    <citation type="submission" date="2020-08" db="EMBL/GenBank/DDBJ databases">
        <title>Genomic Encyclopedia of Type Strains, Phase III (KMG-III): the genomes of soil and plant-associated and newly described type strains.</title>
        <authorList>
            <person name="Whitman W."/>
        </authorList>
    </citation>
    <scope>NUCLEOTIDE SEQUENCE [LARGE SCALE GENOMIC DNA]</scope>
    <source>
        <strain evidence="3 4">CECT 8356</strain>
    </source>
</reference>
<dbReference type="AlphaFoldDB" id="A0A7W5CGB3"/>
<protein>
    <recommendedName>
        <fullName evidence="5">Transmembrane protein</fullName>
    </recommendedName>
</protein>
<comment type="caution">
    <text evidence="3">The sequence shown here is derived from an EMBL/GenBank/DDBJ whole genome shotgun (WGS) entry which is preliminary data.</text>
</comment>
<evidence type="ECO:0000256" key="2">
    <source>
        <dbReference type="SAM" id="Phobius"/>
    </source>
</evidence>
<feature type="transmembrane region" description="Helical" evidence="2">
    <location>
        <begin position="155"/>
        <end position="176"/>
    </location>
</feature>
<evidence type="ECO:0000313" key="3">
    <source>
        <dbReference type="EMBL" id="MBB3157160.1"/>
    </source>
</evidence>
<organism evidence="3 4">
    <name type="scientific">Microbacterium proteolyticum</name>
    <dbReference type="NCBI Taxonomy" id="1572644"/>
    <lineage>
        <taxon>Bacteria</taxon>
        <taxon>Bacillati</taxon>
        <taxon>Actinomycetota</taxon>
        <taxon>Actinomycetes</taxon>
        <taxon>Micrococcales</taxon>
        <taxon>Microbacteriaceae</taxon>
        <taxon>Microbacterium</taxon>
    </lineage>
</organism>